<evidence type="ECO:0000313" key="1">
    <source>
        <dbReference type="EMBL" id="KKM25072.1"/>
    </source>
</evidence>
<dbReference type="EMBL" id="LAZR01012793">
    <property type="protein sequence ID" value="KKM25072.1"/>
    <property type="molecule type" value="Genomic_DNA"/>
</dbReference>
<accession>A0A0F9IC86</accession>
<proteinExistence type="predicted"/>
<dbReference type="AlphaFoldDB" id="A0A0F9IC86"/>
<name>A0A0F9IC86_9ZZZZ</name>
<sequence length="288" mass="31835">MKKTKITILAILSFTLLIPFMTPAKAQTPAYVGVEVGDYYLWEQTINYGDDFVQWFADNMTAQWSKVWGHNAEAGNFQNITSVYNSWDTAGPAPNAGMPAPIEVIYPENTTAGTTTVGGTGGYLVLNYPSYDLRWAMNWTIAKDTATFVELTDSGAIMTTPGWLMYTYVFAPKDVDWAEYVALANVGLGAGGLNITNAEPEGWGANVTLVEITDGFSMQVPTMGWWNNTLPITINTTYDPRGWLTSYTFEYGTNMLFDIIRSAPPIDNDPPVITSFDADFSVEWDYTG</sequence>
<comment type="caution">
    <text evidence="1">The sequence shown here is derived from an EMBL/GenBank/DDBJ whole genome shotgun (WGS) entry which is preliminary data.</text>
</comment>
<gene>
    <name evidence="1" type="ORF">LCGC14_1598640</name>
</gene>
<reference evidence="1" key="1">
    <citation type="journal article" date="2015" name="Nature">
        <title>Complex archaea that bridge the gap between prokaryotes and eukaryotes.</title>
        <authorList>
            <person name="Spang A."/>
            <person name="Saw J.H."/>
            <person name="Jorgensen S.L."/>
            <person name="Zaremba-Niedzwiedzka K."/>
            <person name="Martijn J."/>
            <person name="Lind A.E."/>
            <person name="van Eijk R."/>
            <person name="Schleper C."/>
            <person name="Guy L."/>
            <person name="Ettema T.J."/>
        </authorList>
    </citation>
    <scope>NUCLEOTIDE SEQUENCE</scope>
</reference>
<feature type="non-terminal residue" evidence="1">
    <location>
        <position position="288"/>
    </location>
</feature>
<protein>
    <submittedName>
        <fullName evidence="1">Uncharacterized protein</fullName>
    </submittedName>
</protein>
<organism evidence="1">
    <name type="scientific">marine sediment metagenome</name>
    <dbReference type="NCBI Taxonomy" id="412755"/>
    <lineage>
        <taxon>unclassified sequences</taxon>
        <taxon>metagenomes</taxon>
        <taxon>ecological metagenomes</taxon>
    </lineage>
</organism>